<dbReference type="GO" id="GO:0016887">
    <property type="term" value="F:ATP hydrolysis activity"/>
    <property type="evidence" value="ECO:0007669"/>
    <property type="project" value="InterPro"/>
</dbReference>
<organism evidence="5 6">
    <name type="scientific">Liparis tanakae</name>
    <name type="common">Tanaka's snailfish</name>
    <dbReference type="NCBI Taxonomy" id="230148"/>
    <lineage>
        <taxon>Eukaryota</taxon>
        <taxon>Metazoa</taxon>
        <taxon>Chordata</taxon>
        <taxon>Craniata</taxon>
        <taxon>Vertebrata</taxon>
        <taxon>Euteleostomi</taxon>
        <taxon>Actinopterygii</taxon>
        <taxon>Neopterygii</taxon>
        <taxon>Teleostei</taxon>
        <taxon>Neoteleostei</taxon>
        <taxon>Acanthomorphata</taxon>
        <taxon>Eupercaria</taxon>
        <taxon>Perciformes</taxon>
        <taxon>Cottioidei</taxon>
        <taxon>Cottales</taxon>
        <taxon>Liparidae</taxon>
        <taxon>Liparis</taxon>
    </lineage>
</organism>
<keyword evidence="4" id="KW-0143">Chaperone</keyword>
<keyword evidence="6" id="KW-1185">Reference proteome</keyword>
<dbReference type="Proteomes" id="UP000314294">
    <property type="component" value="Unassembled WGS sequence"/>
</dbReference>
<dbReference type="GO" id="GO:0005524">
    <property type="term" value="F:ATP binding"/>
    <property type="evidence" value="ECO:0007669"/>
    <property type="project" value="UniProtKB-KW"/>
</dbReference>
<evidence type="ECO:0000256" key="3">
    <source>
        <dbReference type="ARBA" id="ARBA00022840"/>
    </source>
</evidence>
<dbReference type="InterPro" id="IPR002194">
    <property type="entry name" value="Chaperonin_TCP-1_CS"/>
</dbReference>
<comment type="similarity">
    <text evidence="1">Belongs to the TCP-1 chaperonin family.</text>
</comment>
<dbReference type="SUPFAM" id="SSF48592">
    <property type="entry name" value="GroEL equatorial domain-like"/>
    <property type="match status" value="2"/>
</dbReference>
<accession>A0A4Z2HF28</accession>
<dbReference type="PANTHER" id="PTHR11353">
    <property type="entry name" value="CHAPERONIN"/>
    <property type="match status" value="1"/>
</dbReference>
<dbReference type="InterPro" id="IPR002423">
    <property type="entry name" value="Cpn60/GroEL/TCP-1"/>
</dbReference>
<dbReference type="EMBL" id="SRLO01000252">
    <property type="protein sequence ID" value="TNN64478.1"/>
    <property type="molecule type" value="Genomic_DNA"/>
</dbReference>
<keyword evidence="2" id="KW-0547">Nucleotide-binding</keyword>
<keyword evidence="3" id="KW-0067">ATP-binding</keyword>
<evidence type="ECO:0000256" key="1">
    <source>
        <dbReference type="ARBA" id="ARBA00008020"/>
    </source>
</evidence>
<dbReference type="GO" id="GO:0051082">
    <property type="term" value="F:unfolded protein binding"/>
    <property type="evidence" value="ECO:0007669"/>
    <property type="project" value="InterPro"/>
</dbReference>
<name>A0A4Z2HF28_9TELE</name>
<dbReference type="AlphaFoldDB" id="A0A4Z2HF28"/>
<evidence type="ECO:0000256" key="4">
    <source>
        <dbReference type="ARBA" id="ARBA00023186"/>
    </source>
</evidence>
<comment type="caution">
    <text evidence="5">The sequence shown here is derived from an EMBL/GenBank/DDBJ whole genome shotgun (WGS) entry which is preliminary data.</text>
</comment>
<gene>
    <name evidence="5" type="primary">Tcp1</name>
    <name evidence="5" type="ORF">EYF80_025329</name>
</gene>
<dbReference type="Gene3D" id="1.10.560.10">
    <property type="entry name" value="GroEL-like equatorial domain"/>
    <property type="match status" value="2"/>
</dbReference>
<proteinExistence type="inferred from homology"/>
<evidence type="ECO:0000313" key="5">
    <source>
        <dbReference type="EMBL" id="TNN64478.1"/>
    </source>
</evidence>
<dbReference type="OrthoDB" id="496at2759"/>
<dbReference type="PROSITE" id="PS00751">
    <property type="entry name" value="TCP1_2"/>
    <property type="match status" value="1"/>
</dbReference>
<sequence length="138" mass="15183">MPSCSSLLFYCITGYVTITNNGATILKLLEVEHPAATVLCELQDKEDVTVINDGAIILKLLEVEHPAATVLCELQDKEVGDGTSSGQGGRRWDLICETLKSADELVKQKSHPTSVISGYRLACKEAVCYINENHYRNR</sequence>
<dbReference type="GO" id="GO:0140662">
    <property type="term" value="F:ATP-dependent protein folding chaperone"/>
    <property type="evidence" value="ECO:0007669"/>
    <property type="project" value="InterPro"/>
</dbReference>
<protein>
    <submittedName>
        <fullName evidence="5">T-complex protein 1 subunit alpha</fullName>
    </submittedName>
</protein>
<evidence type="ECO:0000313" key="6">
    <source>
        <dbReference type="Proteomes" id="UP000314294"/>
    </source>
</evidence>
<dbReference type="InterPro" id="IPR017998">
    <property type="entry name" value="Chaperone_TCP-1"/>
</dbReference>
<dbReference type="InterPro" id="IPR027413">
    <property type="entry name" value="GROEL-like_equatorial_sf"/>
</dbReference>
<reference evidence="5 6" key="1">
    <citation type="submission" date="2019-03" db="EMBL/GenBank/DDBJ databases">
        <title>First draft genome of Liparis tanakae, snailfish: a comprehensive survey of snailfish specific genes.</title>
        <authorList>
            <person name="Kim W."/>
            <person name="Song I."/>
            <person name="Jeong J.-H."/>
            <person name="Kim D."/>
            <person name="Kim S."/>
            <person name="Ryu S."/>
            <person name="Song J.Y."/>
            <person name="Lee S.K."/>
        </authorList>
    </citation>
    <scope>NUCLEOTIDE SEQUENCE [LARGE SCALE GENOMIC DNA]</scope>
    <source>
        <tissue evidence="5">Muscle</tissue>
    </source>
</reference>
<dbReference type="Pfam" id="PF00118">
    <property type="entry name" value="Cpn60_TCP1"/>
    <property type="match status" value="1"/>
</dbReference>
<dbReference type="PROSITE" id="PS00995">
    <property type="entry name" value="TCP1_3"/>
    <property type="match status" value="1"/>
</dbReference>
<evidence type="ECO:0000256" key="2">
    <source>
        <dbReference type="ARBA" id="ARBA00022741"/>
    </source>
</evidence>